<name>A0ABQ9XDB2_9EUKA</name>
<proteinExistence type="predicted"/>
<dbReference type="InterPro" id="IPR052963">
    <property type="entry name" value="Pantetheine_PDE"/>
</dbReference>
<dbReference type="EMBL" id="JARBJD010000160">
    <property type="protein sequence ID" value="KAK2949248.1"/>
    <property type="molecule type" value="Genomic_DNA"/>
</dbReference>
<comment type="caution">
    <text evidence="2">The sequence shown here is derived from an EMBL/GenBank/DDBJ whole genome shotgun (WGS) entry which is preliminary data.</text>
</comment>
<reference evidence="2 3" key="1">
    <citation type="journal article" date="2022" name="bioRxiv">
        <title>Genomics of Preaxostyla Flagellates Illuminates Evolutionary Transitions and the Path Towards Mitochondrial Loss.</title>
        <authorList>
            <person name="Novak L.V.F."/>
            <person name="Treitli S.C."/>
            <person name="Pyrih J."/>
            <person name="Halakuc P."/>
            <person name="Pipaliya S.V."/>
            <person name="Vacek V."/>
            <person name="Brzon O."/>
            <person name="Soukal P."/>
            <person name="Eme L."/>
            <person name="Dacks J.B."/>
            <person name="Karnkowska A."/>
            <person name="Elias M."/>
            <person name="Hampl V."/>
        </authorList>
    </citation>
    <scope>NUCLEOTIDE SEQUENCE [LARGE SCALE GENOMIC DNA]</scope>
    <source>
        <strain evidence="2">NAU3</strain>
        <tissue evidence="2">Gut</tissue>
    </source>
</reference>
<evidence type="ECO:0000313" key="2">
    <source>
        <dbReference type="EMBL" id="KAK2949248.1"/>
    </source>
</evidence>
<sequence>MSKIYLVSDIHVNHPENCEWIRKLSDHRDDILLVAGDVSHSIGQCEEYLVMLKHKFKEVFFTPGNHDIWISDDKFSNSIEKMDYLLTVLEQSGIRTKPAKIGSVWIVPLFSWYDGSLGLYDPLSEADHELMKGWSDQYYVKWVNSTGYQTLFDRNREFIESKISSDGSPVITLSHMVPRRELMPSQNYLRFKFLPHVSNSLFSHLQVAGSTILEDQIRQLGSCVHCYGHTHINWDRKLDGVRYVQNSLGYPKERAHWVEKEKLLFIGVY</sequence>
<dbReference type="PANTHER" id="PTHR36492:SF2">
    <property type="entry name" value="[ACYL-CARRIER-PROTEIN] PHOSPHODIESTERASE PPTH"/>
    <property type="match status" value="1"/>
</dbReference>
<dbReference type="Gene3D" id="3.60.21.10">
    <property type="match status" value="1"/>
</dbReference>
<keyword evidence="3" id="KW-1185">Reference proteome</keyword>
<dbReference type="Proteomes" id="UP001281761">
    <property type="component" value="Unassembled WGS sequence"/>
</dbReference>
<keyword evidence="2" id="KW-0378">Hydrolase</keyword>
<organism evidence="2 3">
    <name type="scientific">Blattamonas nauphoetae</name>
    <dbReference type="NCBI Taxonomy" id="2049346"/>
    <lineage>
        <taxon>Eukaryota</taxon>
        <taxon>Metamonada</taxon>
        <taxon>Preaxostyla</taxon>
        <taxon>Oxymonadida</taxon>
        <taxon>Blattamonas</taxon>
    </lineage>
</organism>
<protein>
    <submittedName>
        <fullName evidence="2">3',5'-cyclic adenosine monophosphate phosphodiesterase CpdA</fullName>
        <ecNumber evidence="2">3.1.4.17</ecNumber>
    </submittedName>
</protein>
<dbReference type="InterPro" id="IPR029052">
    <property type="entry name" value="Metallo-depent_PP-like"/>
</dbReference>
<dbReference type="GO" id="GO:0004114">
    <property type="term" value="F:3',5'-cyclic-nucleotide phosphodiesterase activity"/>
    <property type="evidence" value="ECO:0007669"/>
    <property type="project" value="UniProtKB-EC"/>
</dbReference>
<evidence type="ECO:0000313" key="3">
    <source>
        <dbReference type="Proteomes" id="UP001281761"/>
    </source>
</evidence>
<dbReference type="SUPFAM" id="SSF56300">
    <property type="entry name" value="Metallo-dependent phosphatases"/>
    <property type="match status" value="1"/>
</dbReference>
<dbReference type="PANTHER" id="PTHR36492">
    <property type="match status" value="1"/>
</dbReference>
<dbReference type="EC" id="3.1.4.17" evidence="2"/>
<evidence type="ECO:0000259" key="1">
    <source>
        <dbReference type="Pfam" id="PF00149"/>
    </source>
</evidence>
<gene>
    <name evidence="2" type="ORF">BLNAU_15851</name>
</gene>
<accession>A0ABQ9XDB2</accession>
<dbReference type="InterPro" id="IPR004843">
    <property type="entry name" value="Calcineurin-like_PHP"/>
</dbReference>
<feature type="domain" description="Calcineurin-like phosphoesterase" evidence="1">
    <location>
        <begin position="3"/>
        <end position="232"/>
    </location>
</feature>
<dbReference type="Pfam" id="PF00149">
    <property type="entry name" value="Metallophos"/>
    <property type="match status" value="1"/>
</dbReference>